<organism evidence="2">
    <name type="scientific">viral metagenome</name>
    <dbReference type="NCBI Taxonomy" id="1070528"/>
    <lineage>
        <taxon>unclassified sequences</taxon>
        <taxon>metagenomes</taxon>
        <taxon>organismal metagenomes</taxon>
    </lineage>
</organism>
<dbReference type="EMBL" id="MN740043">
    <property type="protein sequence ID" value="QHT85589.1"/>
    <property type="molecule type" value="Genomic_DNA"/>
</dbReference>
<keyword evidence="1" id="KW-0472">Membrane</keyword>
<evidence type="ECO:0000313" key="2">
    <source>
        <dbReference type="EMBL" id="QHT85589.1"/>
    </source>
</evidence>
<name>A0A6C0HYI2_9ZZZZ</name>
<proteinExistence type="predicted"/>
<accession>A0A6C0HYI2</accession>
<evidence type="ECO:0000256" key="1">
    <source>
        <dbReference type="SAM" id="Phobius"/>
    </source>
</evidence>
<sequence length="124" mass="14594">MSYKNESIDKNIANLGKEHSDIVSTAGSHSESGPVKMVYTNSQNHPPINNNIYNNTIIEIPRFEYPKFRYDYGWPDYSYTRPLYIERYPNLYKVRDDDRISQFFIGSVTVVGLFILYRILEKNK</sequence>
<protein>
    <submittedName>
        <fullName evidence="2">Uncharacterized protein</fullName>
    </submittedName>
</protein>
<keyword evidence="1" id="KW-1133">Transmembrane helix</keyword>
<reference evidence="2" key="1">
    <citation type="journal article" date="2020" name="Nature">
        <title>Giant virus diversity and host interactions through global metagenomics.</title>
        <authorList>
            <person name="Schulz F."/>
            <person name="Roux S."/>
            <person name="Paez-Espino D."/>
            <person name="Jungbluth S."/>
            <person name="Walsh D.A."/>
            <person name="Denef V.J."/>
            <person name="McMahon K.D."/>
            <person name="Konstantinidis K.T."/>
            <person name="Eloe-Fadrosh E.A."/>
            <person name="Kyrpides N.C."/>
            <person name="Woyke T."/>
        </authorList>
    </citation>
    <scope>NUCLEOTIDE SEQUENCE</scope>
    <source>
        <strain evidence="2">GVMAG-M-3300023184-182</strain>
    </source>
</reference>
<keyword evidence="1" id="KW-0812">Transmembrane</keyword>
<dbReference type="AlphaFoldDB" id="A0A6C0HYI2"/>
<feature type="transmembrane region" description="Helical" evidence="1">
    <location>
        <begin position="100"/>
        <end position="120"/>
    </location>
</feature>